<dbReference type="PANTHER" id="PTHR22948">
    <property type="entry name" value="TUDOR DOMAIN CONTAINING PROTEIN"/>
    <property type="match status" value="1"/>
</dbReference>
<dbReference type="SMART" id="SM00322">
    <property type="entry name" value="KH"/>
    <property type="match status" value="1"/>
</dbReference>
<evidence type="ECO:0000256" key="2">
    <source>
        <dbReference type="SAM" id="Phobius"/>
    </source>
</evidence>
<reference evidence="4" key="1">
    <citation type="submission" date="2013-05" db="EMBL/GenBank/DDBJ databases">
        <authorList>
            <person name="Yim A.K.Y."/>
            <person name="Chan T.F."/>
            <person name="Ji K.M."/>
            <person name="Liu X.Y."/>
            <person name="Zhou J.W."/>
            <person name="Li R.Q."/>
            <person name="Yang K.Y."/>
            <person name="Li J."/>
            <person name="Li M."/>
            <person name="Law P.T.W."/>
            <person name="Wu Y.L."/>
            <person name="Cai Z.L."/>
            <person name="Qin H."/>
            <person name="Bao Y."/>
            <person name="Leung R.K.K."/>
            <person name="Ng P.K.S."/>
            <person name="Zou J."/>
            <person name="Zhong X.J."/>
            <person name="Ran P.X."/>
            <person name="Zhong N.S."/>
            <person name="Liu Z.G."/>
            <person name="Tsui S.K.W."/>
        </authorList>
    </citation>
    <scope>NUCLEOTIDE SEQUENCE</scope>
    <source>
        <strain evidence="4">Derf</strain>
        <tissue evidence="4">Whole organism</tissue>
    </source>
</reference>
<keyword evidence="1" id="KW-0694">RNA-binding</keyword>
<dbReference type="InterPro" id="IPR004087">
    <property type="entry name" value="KH_dom"/>
</dbReference>
<keyword evidence="2" id="KW-0472">Membrane</keyword>
<dbReference type="Gene3D" id="2.40.50.90">
    <property type="match status" value="1"/>
</dbReference>
<dbReference type="GO" id="GO:0003723">
    <property type="term" value="F:RNA binding"/>
    <property type="evidence" value="ECO:0007669"/>
    <property type="project" value="UniProtKB-UniRule"/>
</dbReference>
<feature type="domain" description="K Homology" evidence="3">
    <location>
        <begin position="168"/>
        <end position="238"/>
    </location>
</feature>
<dbReference type="CDD" id="cd00105">
    <property type="entry name" value="KH-I"/>
    <property type="match status" value="1"/>
</dbReference>
<dbReference type="SUPFAM" id="SSF63748">
    <property type="entry name" value="Tudor/PWWP/MBT"/>
    <property type="match status" value="1"/>
</dbReference>
<dbReference type="InterPro" id="IPR035437">
    <property type="entry name" value="SNase_OB-fold_sf"/>
</dbReference>
<dbReference type="Gene3D" id="2.30.30.140">
    <property type="match status" value="1"/>
</dbReference>
<dbReference type="AlphaFoldDB" id="A0A922L8W4"/>
<dbReference type="Gene3D" id="3.30.1370.10">
    <property type="entry name" value="K Homology domain, type 1"/>
    <property type="match status" value="1"/>
</dbReference>
<dbReference type="Pfam" id="PF00013">
    <property type="entry name" value="KH_1"/>
    <property type="match status" value="1"/>
</dbReference>
<protein>
    <recommendedName>
        <fullName evidence="3">K Homology domain-containing protein</fullName>
    </recommendedName>
</protein>
<evidence type="ECO:0000313" key="4">
    <source>
        <dbReference type="EMBL" id="KAH9526613.1"/>
    </source>
</evidence>
<reference evidence="4" key="2">
    <citation type="journal article" date="2022" name="Res Sq">
        <title>Comparative Genomics Reveals Insights into the Divergent Evolution of Astigmatic Mites and Household Pest Adaptations.</title>
        <authorList>
            <person name="Xiong Q."/>
            <person name="Wan A.T.-Y."/>
            <person name="Liu X.-Y."/>
            <person name="Fung C.S.-H."/>
            <person name="Xiao X."/>
            <person name="Malainual N."/>
            <person name="Hou J."/>
            <person name="Wang L."/>
            <person name="Wang M."/>
            <person name="Yang K."/>
            <person name="Cui Y."/>
            <person name="Leung E."/>
            <person name="Nong W."/>
            <person name="Shin S.-K."/>
            <person name="Au S."/>
            <person name="Jeong K.Y."/>
            <person name="Chew F.T."/>
            <person name="Hui J."/>
            <person name="Leung T.F."/>
            <person name="Tungtrongchitr A."/>
            <person name="Zhong N."/>
            <person name="Liu Z."/>
            <person name="Tsui S."/>
        </authorList>
    </citation>
    <scope>NUCLEOTIDE SEQUENCE</scope>
    <source>
        <strain evidence="4">Derf</strain>
        <tissue evidence="4">Whole organism</tissue>
    </source>
</reference>
<dbReference type="Proteomes" id="UP000790347">
    <property type="component" value="Unassembled WGS sequence"/>
</dbReference>
<evidence type="ECO:0000259" key="3">
    <source>
        <dbReference type="SMART" id="SM00322"/>
    </source>
</evidence>
<dbReference type="GO" id="GO:0005739">
    <property type="term" value="C:mitochondrion"/>
    <property type="evidence" value="ECO:0007669"/>
    <property type="project" value="UniProtKB-ARBA"/>
</dbReference>
<accession>A0A922L8W4</accession>
<dbReference type="InterPro" id="IPR036612">
    <property type="entry name" value="KH_dom_type_1_sf"/>
</dbReference>
<dbReference type="Pfam" id="PF00567">
    <property type="entry name" value="TUDOR"/>
    <property type="match status" value="1"/>
</dbReference>
<dbReference type="PROSITE" id="PS50084">
    <property type="entry name" value="KH_TYPE_1"/>
    <property type="match status" value="1"/>
</dbReference>
<dbReference type="PANTHER" id="PTHR22948:SF29">
    <property type="entry name" value="FI02030P-RELATED"/>
    <property type="match status" value="1"/>
</dbReference>
<gene>
    <name evidence="4" type="ORF">DERF_000684</name>
</gene>
<keyword evidence="2" id="KW-1133">Transmembrane helix</keyword>
<proteinExistence type="predicted"/>
<keyword evidence="5" id="KW-1185">Reference proteome</keyword>
<dbReference type="InterPro" id="IPR050621">
    <property type="entry name" value="Tudor_domain_containing"/>
</dbReference>
<dbReference type="EMBL" id="ASGP02000001">
    <property type="protein sequence ID" value="KAH9526613.1"/>
    <property type="molecule type" value="Genomic_DNA"/>
</dbReference>
<dbReference type="InterPro" id="IPR004088">
    <property type="entry name" value="KH_dom_type_1"/>
</dbReference>
<evidence type="ECO:0000313" key="5">
    <source>
        <dbReference type="Proteomes" id="UP000790347"/>
    </source>
</evidence>
<dbReference type="InterPro" id="IPR002999">
    <property type="entry name" value="Tudor"/>
</dbReference>
<comment type="caution">
    <text evidence="4">The sequence shown here is derived from an EMBL/GenBank/DDBJ whole genome shotgun (WGS) entry which is preliminary data.</text>
</comment>
<keyword evidence="2" id="KW-0812">Transmembrane</keyword>
<dbReference type="SUPFAM" id="SSF54791">
    <property type="entry name" value="Eukaryotic type KH-domain (KH-domain type I)"/>
    <property type="match status" value="1"/>
</dbReference>
<evidence type="ECO:0000256" key="1">
    <source>
        <dbReference type="PROSITE-ProRule" id="PRU00117"/>
    </source>
</evidence>
<sequence>MLFRMSCLSKSLFWFGGIGASLILAYGSIYLFFANRDDDEDDFDDDDQFKFNKTGHVNDKDQSNKLFVHIDNGSDTMSDDSSIEIILLYKRVPNSVFEQNDCFIQIQYQTDTKIKEEKIIDNSFEGDSEQESIGGTTIKYRNISIQGFHKNVMQASRRIDQLVRSVPPIECTKFEILSTKLPLIMGVNGSTIKSLTKCSGAEIRINQPAYNKQFITVDIYGTRDQIKMAYNLIEELLDQERRFHRQQSTSDQIQIINLDDDGDYDMLKSFETFELSSDLAIMGDNHPQYIQQQQLTTNDSSSETFIQHRTSLSMERISYMTESLDVIDDHDRSISPSILPPVQVFVSYIDNPSSFYVQINENRRSIRLDELMEKMKKFYSNIENQLACRCDRRTLKINDIVAIKVDDDNSAEKFYRGYIIDCLDGEKFSVFYGDFGITAQHSANSLFYLNDNFLTRLPFQAIRCSLNDIDHISPNEWSAEEIKYFRELTREGLWESVISIRCHEYRNDNNNDGRRIFLVEMFSKLPHQLMTKNVGKKLLQLLNRRKKSIQLNV</sequence>
<feature type="transmembrane region" description="Helical" evidence="2">
    <location>
        <begin position="12"/>
        <end position="33"/>
    </location>
</feature>
<organism evidence="4 5">
    <name type="scientific">Dermatophagoides farinae</name>
    <name type="common">American house dust mite</name>
    <dbReference type="NCBI Taxonomy" id="6954"/>
    <lineage>
        <taxon>Eukaryota</taxon>
        <taxon>Metazoa</taxon>
        <taxon>Ecdysozoa</taxon>
        <taxon>Arthropoda</taxon>
        <taxon>Chelicerata</taxon>
        <taxon>Arachnida</taxon>
        <taxon>Acari</taxon>
        <taxon>Acariformes</taxon>
        <taxon>Sarcoptiformes</taxon>
        <taxon>Astigmata</taxon>
        <taxon>Psoroptidia</taxon>
        <taxon>Analgoidea</taxon>
        <taxon>Pyroglyphidae</taxon>
        <taxon>Dermatophagoidinae</taxon>
        <taxon>Dermatophagoides</taxon>
    </lineage>
</organism>
<name>A0A922L8W4_DERFA</name>
<dbReference type="GO" id="GO:0010468">
    <property type="term" value="P:regulation of gene expression"/>
    <property type="evidence" value="ECO:0007669"/>
    <property type="project" value="UniProtKB-ARBA"/>
</dbReference>